<dbReference type="RefSeq" id="WP_115593621.1">
    <property type="nucleotide sequence ID" value="NZ_QRHA01000008.1"/>
</dbReference>
<dbReference type="InterPro" id="IPR036291">
    <property type="entry name" value="NAD(P)-bd_dom_sf"/>
</dbReference>
<feature type="binding site" evidence="8">
    <location>
        <begin position="151"/>
        <end position="156"/>
    </location>
    <ligand>
        <name>NADP(+)</name>
        <dbReference type="ChEBI" id="CHEBI:58349"/>
    </ligand>
</feature>
<dbReference type="EMBL" id="QRHA01000008">
    <property type="protein sequence ID" value="RDV24748.1"/>
    <property type="molecule type" value="Genomic_DNA"/>
</dbReference>
<dbReference type="InterPro" id="IPR022893">
    <property type="entry name" value="Shikimate_DH_fam"/>
</dbReference>
<keyword evidence="13" id="KW-1185">Reference proteome</keyword>
<comment type="function">
    <text evidence="8">Involved in the biosynthesis of the chorismate, which leads to the biosynthesis of aromatic amino acids. Catalyzes the reversible NADPH linked reduction of 3-dehydroshikimate (DHSA) to yield shikimate (SA).</text>
</comment>
<dbReference type="HAMAP" id="MF_00222">
    <property type="entry name" value="Shikimate_DH_AroE"/>
    <property type="match status" value="1"/>
</dbReference>
<dbReference type="SUPFAM" id="SSF53223">
    <property type="entry name" value="Aminoacid dehydrogenase-like, N-terminal domain"/>
    <property type="match status" value="1"/>
</dbReference>
<feature type="binding site" evidence="8">
    <location>
        <position position="62"/>
    </location>
    <ligand>
        <name>shikimate</name>
        <dbReference type="ChEBI" id="CHEBI:36208"/>
    </ligand>
</feature>
<dbReference type="GO" id="GO:0004764">
    <property type="term" value="F:shikimate 3-dehydrogenase (NADP+) activity"/>
    <property type="evidence" value="ECO:0007669"/>
    <property type="project" value="UniProtKB-UniRule"/>
</dbReference>
<dbReference type="SUPFAM" id="SSF51735">
    <property type="entry name" value="NAD(P)-binding Rossmann-fold domains"/>
    <property type="match status" value="1"/>
</dbReference>
<dbReference type="Pfam" id="PF01488">
    <property type="entry name" value="Shikimate_DH"/>
    <property type="match status" value="1"/>
</dbReference>
<evidence type="ECO:0000259" key="11">
    <source>
        <dbReference type="Pfam" id="PF18317"/>
    </source>
</evidence>
<evidence type="ECO:0000313" key="12">
    <source>
        <dbReference type="EMBL" id="RDV24748.1"/>
    </source>
</evidence>
<dbReference type="PANTHER" id="PTHR21089:SF1">
    <property type="entry name" value="BIFUNCTIONAL 3-DEHYDROQUINATE DEHYDRATASE_SHIKIMATE DEHYDROGENASE, CHLOROPLASTIC"/>
    <property type="match status" value="1"/>
</dbReference>
<evidence type="ECO:0000256" key="3">
    <source>
        <dbReference type="ARBA" id="ARBA00022605"/>
    </source>
</evidence>
<dbReference type="InterPro" id="IPR046346">
    <property type="entry name" value="Aminoacid_DH-like_N_sf"/>
</dbReference>
<keyword evidence="3 8" id="KW-0028">Amino-acid biosynthesis</keyword>
<evidence type="ECO:0000256" key="8">
    <source>
        <dbReference type="HAMAP-Rule" id="MF_00222"/>
    </source>
</evidence>
<organism evidence="12 13">
    <name type="scientific">Alteromonas aestuariivivens</name>
    <dbReference type="NCBI Taxonomy" id="1938339"/>
    <lineage>
        <taxon>Bacteria</taxon>
        <taxon>Pseudomonadati</taxon>
        <taxon>Pseudomonadota</taxon>
        <taxon>Gammaproteobacteria</taxon>
        <taxon>Alteromonadales</taxon>
        <taxon>Alteromonadaceae</taxon>
        <taxon>Alteromonas/Salinimonas group</taxon>
        <taxon>Alteromonas</taxon>
    </lineage>
</organism>
<protein>
    <recommendedName>
        <fullName evidence="2 8">Shikimate dehydrogenase (NADP(+))</fullName>
        <shortName evidence="8">SDH</shortName>
        <ecNumber evidence="2 8">1.1.1.25</ecNumber>
    </recommendedName>
</protein>
<feature type="binding site" evidence="8">
    <location>
        <position position="216"/>
    </location>
    <ligand>
        <name>shikimate</name>
        <dbReference type="ChEBI" id="CHEBI:36208"/>
    </ligand>
</feature>
<evidence type="ECO:0000256" key="5">
    <source>
        <dbReference type="ARBA" id="ARBA00023002"/>
    </source>
</evidence>
<dbReference type="UniPathway" id="UPA00053">
    <property type="reaction ID" value="UER00087"/>
</dbReference>
<dbReference type="Pfam" id="PF18317">
    <property type="entry name" value="SDH_C"/>
    <property type="match status" value="1"/>
</dbReference>
<dbReference type="InterPro" id="IPR041121">
    <property type="entry name" value="SDH_C"/>
</dbReference>
<name>A0A3D8M564_9ALTE</name>
<evidence type="ECO:0000256" key="1">
    <source>
        <dbReference type="ARBA" id="ARBA00004871"/>
    </source>
</evidence>
<feature type="binding site" evidence="8">
    <location>
        <begin position="14"/>
        <end position="16"/>
    </location>
    <ligand>
        <name>shikimate</name>
        <dbReference type="ChEBI" id="CHEBI:36208"/>
    </ligand>
</feature>
<evidence type="ECO:0000313" key="13">
    <source>
        <dbReference type="Proteomes" id="UP000256561"/>
    </source>
</evidence>
<dbReference type="InterPro" id="IPR006151">
    <property type="entry name" value="Shikm_DH/Glu-tRNA_Rdtase"/>
</dbReference>
<dbReference type="GO" id="GO:0005829">
    <property type="term" value="C:cytosol"/>
    <property type="evidence" value="ECO:0007669"/>
    <property type="project" value="TreeGrafter"/>
</dbReference>
<feature type="binding site" evidence="8">
    <location>
        <position position="245"/>
    </location>
    <ligand>
        <name>shikimate</name>
        <dbReference type="ChEBI" id="CHEBI:36208"/>
    </ligand>
</feature>
<proteinExistence type="inferred from homology"/>
<feature type="binding site" evidence="8">
    <location>
        <position position="214"/>
    </location>
    <ligand>
        <name>NADP(+)</name>
        <dbReference type="ChEBI" id="CHEBI:58349"/>
    </ligand>
</feature>
<feature type="domain" description="SDH C-terminal" evidence="11">
    <location>
        <begin position="238"/>
        <end position="263"/>
    </location>
</feature>
<feature type="active site" description="Proton acceptor" evidence="8">
    <location>
        <position position="66"/>
    </location>
</feature>
<feature type="binding site" evidence="8">
    <location>
        <position position="87"/>
    </location>
    <ligand>
        <name>shikimate</name>
        <dbReference type="ChEBI" id="CHEBI:36208"/>
    </ligand>
</feature>
<dbReference type="GO" id="GO:0050661">
    <property type="term" value="F:NADP binding"/>
    <property type="evidence" value="ECO:0007669"/>
    <property type="project" value="InterPro"/>
</dbReference>
<reference evidence="13" key="1">
    <citation type="submission" date="2018-08" db="EMBL/GenBank/DDBJ databases">
        <authorList>
            <person name="Zhang J."/>
            <person name="Du Z.-J."/>
        </authorList>
    </citation>
    <scope>NUCLEOTIDE SEQUENCE [LARGE SCALE GENOMIC DNA]</scope>
    <source>
        <strain evidence="13">KCTC 52655</strain>
    </source>
</reference>
<dbReference type="EC" id="1.1.1.25" evidence="2 8"/>
<keyword evidence="4 8" id="KW-0521">NADP</keyword>
<dbReference type="OrthoDB" id="9776868at2"/>
<dbReference type="InterPro" id="IPR013708">
    <property type="entry name" value="Shikimate_DH-bd_N"/>
</dbReference>
<sequence>MKKFAVFGNPITHSLSPVIHQMFAKSTGEEILYEKIQAPLEGFEQAVMDFFAQPNAVGCNVTMPFKTRAYEMAGQSSPEAQVAKAVNTLARMHEGGFQGFNTDGVGLVADLKANNIVLEGRRVLLLGAGGAARGVVLPLLNAGIAKLGICNRTQSKAQAIVDEIACERLECVALEAASDWQAEIIINSTAASLSNALPGIDSAALVRCEVAYDMAYAKEPTVFMRYALDNGCDLALDGLGMLVEQAAAAFTIWTGKTPATREVVNKVRAEYT</sequence>
<dbReference type="PANTHER" id="PTHR21089">
    <property type="entry name" value="SHIKIMATE DEHYDROGENASE"/>
    <property type="match status" value="1"/>
</dbReference>
<evidence type="ECO:0000256" key="7">
    <source>
        <dbReference type="ARBA" id="ARBA00049442"/>
    </source>
</evidence>
<dbReference type="Gene3D" id="3.40.50.720">
    <property type="entry name" value="NAD(P)-binding Rossmann-like Domain"/>
    <property type="match status" value="1"/>
</dbReference>
<gene>
    <name evidence="8" type="primary">aroE</name>
    <name evidence="12" type="ORF">DXV75_11745</name>
</gene>
<dbReference type="CDD" id="cd01065">
    <property type="entry name" value="NAD_bind_Shikimate_DH"/>
    <property type="match status" value="1"/>
</dbReference>
<comment type="caution">
    <text evidence="12">The sequence shown here is derived from an EMBL/GenBank/DDBJ whole genome shotgun (WGS) entry which is preliminary data.</text>
</comment>
<dbReference type="FunFam" id="3.40.50.10860:FF:000006">
    <property type="entry name" value="Shikimate dehydrogenase (NADP(+))"/>
    <property type="match status" value="1"/>
</dbReference>
<feature type="binding site" evidence="8">
    <location>
        <begin position="127"/>
        <end position="131"/>
    </location>
    <ligand>
        <name>NADP(+)</name>
        <dbReference type="ChEBI" id="CHEBI:58349"/>
    </ligand>
</feature>
<dbReference type="GO" id="GO:0008652">
    <property type="term" value="P:amino acid biosynthetic process"/>
    <property type="evidence" value="ECO:0007669"/>
    <property type="project" value="UniProtKB-KW"/>
</dbReference>
<dbReference type="GO" id="GO:0009073">
    <property type="term" value="P:aromatic amino acid family biosynthetic process"/>
    <property type="evidence" value="ECO:0007669"/>
    <property type="project" value="UniProtKB-KW"/>
</dbReference>
<dbReference type="NCBIfam" id="TIGR00507">
    <property type="entry name" value="aroE"/>
    <property type="match status" value="1"/>
</dbReference>
<feature type="domain" description="Quinate/shikimate 5-dehydrogenase/glutamyl-tRNA reductase" evidence="9">
    <location>
        <begin position="117"/>
        <end position="192"/>
    </location>
</feature>
<comment type="catalytic activity">
    <reaction evidence="7 8">
        <text>shikimate + NADP(+) = 3-dehydroshikimate + NADPH + H(+)</text>
        <dbReference type="Rhea" id="RHEA:17737"/>
        <dbReference type="ChEBI" id="CHEBI:15378"/>
        <dbReference type="ChEBI" id="CHEBI:16630"/>
        <dbReference type="ChEBI" id="CHEBI:36208"/>
        <dbReference type="ChEBI" id="CHEBI:57783"/>
        <dbReference type="ChEBI" id="CHEBI:58349"/>
        <dbReference type="EC" id="1.1.1.25"/>
    </reaction>
</comment>
<keyword evidence="5 8" id="KW-0560">Oxidoreductase</keyword>
<accession>A0A3D8M564</accession>
<feature type="binding site" evidence="8">
    <location>
        <position position="103"/>
    </location>
    <ligand>
        <name>shikimate</name>
        <dbReference type="ChEBI" id="CHEBI:36208"/>
    </ligand>
</feature>
<feature type="binding site" evidence="8">
    <location>
        <position position="238"/>
    </location>
    <ligand>
        <name>NADP(+)</name>
        <dbReference type="ChEBI" id="CHEBI:58349"/>
    </ligand>
</feature>
<dbReference type="Pfam" id="PF08501">
    <property type="entry name" value="Shikimate_dh_N"/>
    <property type="match status" value="1"/>
</dbReference>
<evidence type="ECO:0000259" key="9">
    <source>
        <dbReference type="Pfam" id="PF01488"/>
    </source>
</evidence>
<keyword evidence="6 8" id="KW-0057">Aromatic amino acid biosynthesis</keyword>
<dbReference type="GO" id="GO:0009423">
    <property type="term" value="P:chorismate biosynthetic process"/>
    <property type="evidence" value="ECO:0007669"/>
    <property type="project" value="UniProtKB-UniRule"/>
</dbReference>
<comment type="similarity">
    <text evidence="8">Belongs to the shikimate dehydrogenase family.</text>
</comment>
<evidence type="ECO:0000256" key="6">
    <source>
        <dbReference type="ARBA" id="ARBA00023141"/>
    </source>
</evidence>
<dbReference type="Gene3D" id="3.40.50.10860">
    <property type="entry name" value="Leucine Dehydrogenase, chain A, domain 1"/>
    <property type="match status" value="1"/>
</dbReference>
<evidence type="ECO:0000256" key="2">
    <source>
        <dbReference type="ARBA" id="ARBA00012962"/>
    </source>
</evidence>
<dbReference type="NCBIfam" id="NF001310">
    <property type="entry name" value="PRK00258.1-2"/>
    <property type="match status" value="1"/>
</dbReference>
<dbReference type="GO" id="GO:0019632">
    <property type="term" value="P:shikimate metabolic process"/>
    <property type="evidence" value="ECO:0007669"/>
    <property type="project" value="InterPro"/>
</dbReference>
<comment type="subunit">
    <text evidence="8">Homodimer.</text>
</comment>
<evidence type="ECO:0000256" key="4">
    <source>
        <dbReference type="ARBA" id="ARBA00022857"/>
    </source>
</evidence>
<dbReference type="AlphaFoldDB" id="A0A3D8M564"/>
<dbReference type="Proteomes" id="UP000256561">
    <property type="component" value="Unassembled WGS sequence"/>
</dbReference>
<comment type="pathway">
    <text evidence="1 8">Metabolic intermediate biosynthesis; chorismate biosynthesis; chorismate from D-erythrose 4-phosphate and phosphoenolpyruvate: step 4/7.</text>
</comment>
<feature type="domain" description="Shikimate dehydrogenase substrate binding N-terminal" evidence="10">
    <location>
        <begin position="6"/>
        <end position="89"/>
    </location>
</feature>
<comment type="caution">
    <text evidence="8">Lacks conserved residue(s) required for the propagation of feature annotation.</text>
</comment>
<evidence type="ECO:0000259" key="10">
    <source>
        <dbReference type="Pfam" id="PF08501"/>
    </source>
</evidence>
<dbReference type="InterPro" id="IPR011342">
    <property type="entry name" value="Shikimate_DH"/>
</dbReference>